<comment type="caution">
    <text evidence="1">The sequence shown here is derived from an EMBL/GenBank/DDBJ whole genome shotgun (WGS) entry which is preliminary data.</text>
</comment>
<dbReference type="Proteomes" id="UP000092177">
    <property type="component" value="Chromosome 4"/>
</dbReference>
<accession>A0A1B7YDM0</accession>
<evidence type="ECO:0000313" key="2">
    <source>
        <dbReference type="Proteomes" id="UP000092177"/>
    </source>
</evidence>
<organism evidence="1 2">
    <name type="scientific">Colletotrichum higginsianum (strain IMI 349063)</name>
    <name type="common">Crucifer anthracnose fungus</name>
    <dbReference type="NCBI Taxonomy" id="759273"/>
    <lineage>
        <taxon>Eukaryota</taxon>
        <taxon>Fungi</taxon>
        <taxon>Dikarya</taxon>
        <taxon>Ascomycota</taxon>
        <taxon>Pezizomycotina</taxon>
        <taxon>Sordariomycetes</taxon>
        <taxon>Hypocreomycetidae</taxon>
        <taxon>Glomerellales</taxon>
        <taxon>Glomerellaceae</taxon>
        <taxon>Colletotrichum</taxon>
        <taxon>Colletotrichum destructivum species complex</taxon>
    </lineage>
</organism>
<dbReference type="KEGG" id="chig:CH63R_05839"/>
<sequence length="76" mass="8727">MPFNPQLSSRVRLNLMLEGFRSATRPMTPLLFNMLTQNIRTTSHNHLLCIAEGAEEFFIGVAYRWPQILIVNGVRP</sequence>
<protein>
    <submittedName>
        <fullName evidence="1">Uncharacterized protein</fullName>
    </submittedName>
</protein>
<dbReference type="EMBL" id="LTAN01000004">
    <property type="protein sequence ID" value="OBR10147.1"/>
    <property type="molecule type" value="Genomic_DNA"/>
</dbReference>
<dbReference type="AlphaFoldDB" id="A0A1B7YDM0"/>
<evidence type="ECO:0000313" key="1">
    <source>
        <dbReference type="EMBL" id="OBR10147.1"/>
    </source>
</evidence>
<proteinExistence type="predicted"/>
<dbReference type="VEuPathDB" id="FungiDB:CH63R_05839"/>
<dbReference type="RefSeq" id="XP_018158664.1">
    <property type="nucleotide sequence ID" value="XM_018300814.1"/>
</dbReference>
<reference evidence="2" key="1">
    <citation type="journal article" date="2017" name="BMC Genomics">
        <title>Gapless genome assembly of Colletotrichum higginsianum reveals chromosome structure and association of transposable elements with secondary metabolite gene clusters.</title>
        <authorList>
            <person name="Dallery J.-F."/>
            <person name="Lapalu N."/>
            <person name="Zampounis A."/>
            <person name="Pigne S."/>
            <person name="Luyten I."/>
            <person name="Amselem J."/>
            <person name="Wittenberg A.H.J."/>
            <person name="Zhou S."/>
            <person name="de Queiroz M.V."/>
            <person name="Robin G.P."/>
            <person name="Auger A."/>
            <person name="Hainaut M."/>
            <person name="Henrissat B."/>
            <person name="Kim K.-T."/>
            <person name="Lee Y.-H."/>
            <person name="Lespinet O."/>
            <person name="Schwartz D.C."/>
            <person name="Thon M.R."/>
            <person name="O'Connell R.J."/>
        </authorList>
    </citation>
    <scope>NUCLEOTIDE SEQUENCE [LARGE SCALE GENOMIC DNA]</scope>
    <source>
        <strain evidence="2">IMI 349063</strain>
    </source>
</reference>
<keyword evidence="2" id="KW-1185">Reference proteome</keyword>
<name>A0A1B7YDM0_COLHI</name>
<gene>
    <name evidence="1" type="ORF">CH63R_05839</name>
</gene>
<dbReference type="GeneID" id="28864921"/>